<sequence>MEVPMDDWVEVGVFAPDGQSQESGRPLYLQKRRLRSGKQAITLPVPGRPARAGIDPRHLFVDLEMEDNTKAVKLGGRGPFP</sequence>
<dbReference type="Proteomes" id="UP000199029">
    <property type="component" value="Unassembled WGS sequence"/>
</dbReference>
<keyword evidence="2" id="KW-1185">Reference proteome</keyword>
<dbReference type="STRING" id="1227077.SAMN04515668_4583"/>
<name>A0A1I6BIT5_HYMAR</name>
<evidence type="ECO:0000313" key="1">
    <source>
        <dbReference type="EMBL" id="SFQ80845.1"/>
    </source>
</evidence>
<gene>
    <name evidence="1" type="ORF">SAMN04515668_4583</name>
</gene>
<dbReference type="AlphaFoldDB" id="A0A1I6BIT5"/>
<evidence type="ECO:0000313" key="2">
    <source>
        <dbReference type="Proteomes" id="UP000199029"/>
    </source>
</evidence>
<protein>
    <submittedName>
        <fullName evidence="1">Uncharacterized protein</fullName>
    </submittedName>
</protein>
<reference evidence="2" key="1">
    <citation type="submission" date="2016-10" db="EMBL/GenBank/DDBJ databases">
        <authorList>
            <person name="Varghese N."/>
            <person name="Submissions S."/>
        </authorList>
    </citation>
    <scope>NUCLEOTIDE SEQUENCE [LARGE SCALE GENOMIC DNA]</scope>
    <source>
        <strain evidence="2">OR362-8,ATCC BAA-1266,JCM 13504</strain>
    </source>
</reference>
<accession>A0A1I6BIT5</accession>
<dbReference type="EMBL" id="FOXS01000009">
    <property type="protein sequence ID" value="SFQ80845.1"/>
    <property type="molecule type" value="Genomic_DNA"/>
</dbReference>
<proteinExistence type="predicted"/>
<organism evidence="1 2">
    <name type="scientific">Hymenobacter arizonensis</name>
    <name type="common">Siccationidurans arizonensis</name>
    <dbReference type="NCBI Taxonomy" id="1227077"/>
    <lineage>
        <taxon>Bacteria</taxon>
        <taxon>Pseudomonadati</taxon>
        <taxon>Bacteroidota</taxon>
        <taxon>Cytophagia</taxon>
        <taxon>Cytophagales</taxon>
        <taxon>Hymenobacteraceae</taxon>
        <taxon>Hymenobacter</taxon>
    </lineage>
</organism>